<organism evidence="1 2">
    <name type="scientific">Dissophora globulifera</name>
    <dbReference type="NCBI Taxonomy" id="979702"/>
    <lineage>
        <taxon>Eukaryota</taxon>
        <taxon>Fungi</taxon>
        <taxon>Fungi incertae sedis</taxon>
        <taxon>Mucoromycota</taxon>
        <taxon>Mortierellomycotina</taxon>
        <taxon>Mortierellomycetes</taxon>
        <taxon>Mortierellales</taxon>
        <taxon>Mortierellaceae</taxon>
        <taxon>Dissophora</taxon>
    </lineage>
</organism>
<gene>
    <name evidence="1" type="ORF">BGZ99_006141</name>
</gene>
<accession>A0A9P6RUY1</accession>
<sequence>MPHIDRIELTSPIQEAKLVFDDKLDMDLQGKKKVTISENGMLYDRNYPGGVARAAVHVTTHGWDYLKVRVGGLTESQKKGRLLLVSDKIESLGRQISGRWTPGHQMEESEPDTAIFHCGGIDQQLRDYQPEVFQGPLNWKLHMAEESSWYADREAPIDLGATALELYVLKHELPKLFEADGTFKVPLLLLRMFLGAALEQKVQSRFEWVSLVTRISHGSAEPFSGKDKDTEAHWLKYHTFDGGASFGTSERGGKFRLKQWLAAYRNWTKNKVITCVNCYDQAAIVEVALSLGMDYNQVAWEYHQVFGYIPRTTKLVGWGLCNNPYFCDDKDKMIVDDDDESRWAFRNHAHLSWGPDFHPDKEEDFFDNNEDPEEFTATPIYIIDACAGPHVGNELRDTYYKQLDNNSGDEKRYPVEKLAELKRNHKPVSFWGSGLTGLSNVASNWTLKGLQDTYYSGTSIEWSDLEPPSGSPLLTKVYGGKLSTIQEHFSDFVPNVKFETPFTTTTGKWIEVEIPDEEDESGNVVTEHRMYYDADFARSYFSLRMMVTPSHNAATALIKDRTKRFSISSKEPSLMKQGSKSPITMIGGTYLKLFTYANLMVELGCLSGSKYLQDIADAVAKNLSGDEAKLAEPDQWDACLD</sequence>
<keyword evidence="2" id="KW-1185">Reference proteome</keyword>
<dbReference type="Proteomes" id="UP000738325">
    <property type="component" value="Unassembled WGS sequence"/>
</dbReference>
<name>A0A9P6RUY1_9FUNG</name>
<dbReference type="OrthoDB" id="5065353at2759"/>
<protein>
    <submittedName>
        <fullName evidence="1">Uncharacterized protein</fullName>
    </submittedName>
</protein>
<evidence type="ECO:0000313" key="2">
    <source>
        <dbReference type="Proteomes" id="UP000738325"/>
    </source>
</evidence>
<evidence type="ECO:0000313" key="1">
    <source>
        <dbReference type="EMBL" id="KAG0328125.1"/>
    </source>
</evidence>
<dbReference type="EMBL" id="JAAAIP010000041">
    <property type="protein sequence ID" value="KAG0328125.1"/>
    <property type="molecule type" value="Genomic_DNA"/>
</dbReference>
<comment type="caution">
    <text evidence="1">The sequence shown here is derived from an EMBL/GenBank/DDBJ whole genome shotgun (WGS) entry which is preliminary data.</text>
</comment>
<proteinExistence type="predicted"/>
<dbReference type="AlphaFoldDB" id="A0A9P6RUY1"/>
<reference evidence="1" key="1">
    <citation type="journal article" date="2020" name="Fungal Divers.">
        <title>Resolving the Mortierellaceae phylogeny through synthesis of multi-gene phylogenetics and phylogenomics.</title>
        <authorList>
            <person name="Vandepol N."/>
            <person name="Liber J."/>
            <person name="Desiro A."/>
            <person name="Na H."/>
            <person name="Kennedy M."/>
            <person name="Barry K."/>
            <person name="Grigoriev I.V."/>
            <person name="Miller A.N."/>
            <person name="O'Donnell K."/>
            <person name="Stajich J.E."/>
            <person name="Bonito G."/>
        </authorList>
    </citation>
    <scope>NUCLEOTIDE SEQUENCE</scope>
    <source>
        <strain evidence="1">REB-010B</strain>
    </source>
</reference>